<name>A0A9P4V644_9PLEO</name>
<comment type="caution">
    <text evidence="3">The sequence shown here is derived from an EMBL/GenBank/DDBJ whole genome shotgun (WGS) entry which is preliminary data.</text>
</comment>
<proteinExistence type="predicted"/>
<dbReference type="EMBL" id="ML996104">
    <property type="protein sequence ID" value="KAF2739454.1"/>
    <property type="molecule type" value="Genomic_DNA"/>
</dbReference>
<keyword evidence="2" id="KW-0472">Membrane</keyword>
<feature type="transmembrane region" description="Helical" evidence="2">
    <location>
        <begin position="169"/>
        <end position="185"/>
    </location>
</feature>
<accession>A0A9P4V644</accession>
<dbReference type="Proteomes" id="UP000799444">
    <property type="component" value="Unassembled WGS sequence"/>
</dbReference>
<gene>
    <name evidence="3" type="ORF">EJ04DRAFT_508740</name>
</gene>
<feature type="compositionally biased region" description="Polar residues" evidence="1">
    <location>
        <begin position="1"/>
        <end position="22"/>
    </location>
</feature>
<evidence type="ECO:0000256" key="1">
    <source>
        <dbReference type="SAM" id="MobiDB-lite"/>
    </source>
</evidence>
<sequence length="194" mass="21553">MATTQTTQDEPQACSLPSSDSGPQELGGGATGTIYAPLAEPTHVSGGLSPQTLRRCIPDLRPKTRLVVKRFLSLCVFVLSVIALWASVSSAVDARRATRIAEWTAHKDFLEHCEEHAWSGSKCEVLRDVPLHEPPGFHFPDGKRWAIPRQNVDLDQIELDVSFPVVSNMYWLIVIIFALVGLALSRRKLQQRKQ</sequence>
<keyword evidence="4" id="KW-1185">Reference proteome</keyword>
<keyword evidence="2" id="KW-0812">Transmembrane</keyword>
<evidence type="ECO:0008006" key="5">
    <source>
        <dbReference type="Google" id="ProtNLM"/>
    </source>
</evidence>
<reference evidence="3" key="1">
    <citation type="journal article" date="2020" name="Stud. Mycol.">
        <title>101 Dothideomycetes genomes: a test case for predicting lifestyles and emergence of pathogens.</title>
        <authorList>
            <person name="Haridas S."/>
            <person name="Albert R."/>
            <person name="Binder M."/>
            <person name="Bloem J."/>
            <person name="Labutti K."/>
            <person name="Salamov A."/>
            <person name="Andreopoulos B."/>
            <person name="Baker S."/>
            <person name="Barry K."/>
            <person name="Bills G."/>
            <person name="Bluhm B."/>
            <person name="Cannon C."/>
            <person name="Castanera R."/>
            <person name="Culley D."/>
            <person name="Daum C."/>
            <person name="Ezra D."/>
            <person name="Gonzalez J."/>
            <person name="Henrissat B."/>
            <person name="Kuo A."/>
            <person name="Liang C."/>
            <person name="Lipzen A."/>
            <person name="Lutzoni F."/>
            <person name="Magnuson J."/>
            <person name="Mondo S."/>
            <person name="Nolan M."/>
            <person name="Ohm R."/>
            <person name="Pangilinan J."/>
            <person name="Park H.-J."/>
            <person name="Ramirez L."/>
            <person name="Alfaro M."/>
            <person name="Sun H."/>
            <person name="Tritt A."/>
            <person name="Yoshinaga Y."/>
            <person name="Zwiers L.-H."/>
            <person name="Turgeon B."/>
            <person name="Goodwin S."/>
            <person name="Spatafora J."/>
            <person name="Crous P."/>
            <person name="Grigoriev I."/>
        </authorList>
    </citation>
    <scope>NUCLEOTIDE SEQUENCE</scope>
    <source>
        <strain evidence="3">CBS 125425</strain>
    </source>
</reference>
<feature type="region of interest" description="Disordered" evidence="1">
    <location>
        <begin position="1"/>
        <end position="32"/>
    </location>
</feature>
<evidence type="ECO:0000313" key="4">
    <source>
        <dbReference type="Proteomes" id="UP000799444"/>
    </source>
</evidence>
<protein>
    <recommendedName>
        <fullName evidence="5">Transmembrane protein</fullName>
    </recommendedName>
</protein>
<organism evidence="3 4">
    <name type="scientific">Polyplosphaeria fusca</name>
    <dbReference type="NCBI Taxonomy" id="682080"/>
    <lineage>
        <taxon>Eukaryota</taxon>
        <taxon>Fungi</taxon>
        <taxon>Dikarya</taxon>
        <taxon>Ascomycota</taxon>
        <taxon>Pezizomycotina</taxon>
        <taxon>Dothideomycetes</taxon>
        <taxon>Pleosporomycetidae</taxon>
        <taxon>Pleosporales</taxon>
        <taxon>Tetraplosphaeriaceae</taxon>
        <taxon>Polyplosphaeria</taxon>
    </lineage>
</organism>
<evidence type="ECO:0000256" key="2">
    <source>
        <dbReference type="SAM" id="Phobius"/>
    </source>
</evidence>
<keyword evidence="2" id="KW-1133">Transmembrane helix</keyword>
<dbReference type="AlphaFoldDB" id="A0A9P4V644"/>
<feature type="transmembrane region" description="Helical" evidence="2">
    <location>
        <begin position="71"/>
        <end position="88"/>
    </location>
</feature>
<evidence type="ECO:0000313" key="3">
    <source>
        <dbReference type="EMBL" id="KAF2739454.1"/>
    </source>
</evidence>